<feature type="transmembrane region" description="Helical" evidence="1">
    <location>
        <begin position="94"/>
        <end position="113"/>
    </location>
</feature>
<accession>A0A0E9N1T0</accession>
<keyword evidence="1" id="KW-0472">Membrane</keyword>
<dbReference type="AlphaFoldDB" id="A0A0E9N1T0"/>
<name>A0A0E9N1T0_9BACT</name>
<proteinExistence type="predicted"/>
<sequence>MSKVTMDSIINENKLLYDEMMSYHDNWYKDTSSIRRDSARGPFKLIAKNKYIDSLEMLLTRVRNRYDSVTKPKIYMIQQRLHEYEDTQSDMEDILKYVTLFGALITLIGTVGGTKKNRLSLDFFYINCR</sequence>
<evidence type="ECO:0000256" key="1">
    <source>
        <dbReference type="SAM" id="Phobius"/>
    </source>
</evidence>
<comment type="caution">
    <text evidence="2">The sequence shown here is derived from an EMBL/GenBank/DDBJ whole genome shotgun (WGS) entry which is preliminary data.</text>
</comment>
<keyword evidence="1" id="KW-1133">Transmembrane helix</keyword>
<dbReference type="Proteomes" id="UP000033121">
    <property type="component" value="Unassembled WGS sequence"/>
</dbReference>
<evidence type="ECO:0000313" key="2">
    <source>
        <dbReference type="EMBL" id="GAO43733.1"/>
    </source>
</evidence>
<dbReference type="STRING" id="1220578.FPE01S_02_08390"/>
<dbReference type="EMBL" id="BBWV01000002">
    <property type="protein sequence ID" value="GAO43733.1"/>
    <property type="molecule type" value="Genomic_DNA"/>
</dbReference>
<keyword evidence="3" id="KW-1185">Reference proteome</keyword>
<protein>
    <submittedName>
        <fullName evidence="2">Uncharacterized protein</fullName>
    </submittedName>
</protein>
<organism evidence="2 3">
    <name type="scientific">Flavihumibacter petaseus NBRC 106054</name>
    <dbReference type="NCBI Taxonomy" id="1220578"/>
    <lineage>
        <taxon>Bacteria</taxon>
        <taxon>Pseudomonadati</taxon>
        <taxon>Bacteroidota</taxon>
        <taxon>Chitinophagia</taxon>
        <taxon>Chitinophagales</taxon>
        <taxon>Chitinophagaceae</taxon>
        <taxon>Flavihumibacter</taxon>
    </lineage>
</organism>
<evidence type="ECO:0000313" key="3">
    <source>
        <dbReference type="Proteomes" id="UP000033121"/>
    </source>
</evidence>
<dbReference type="RefSeq" id="WP_046369566.1">
    <property type="nucleotide sequence ID" value="NZ_BBWV01000002.1"/>
</dbReference>
<gene>
    <name evidence="2" type="ORF">FPE01S_02_08390</name>
</gene>
<reference evidence="2 3" key="1">
    <citation type="submission" date="2015-04" db="EMBL/GenBank/DDBJ databases">
        <title>Whole genome shotgun sequence of Flavihumibacter petaseus NBRC 106054.</title>
        <authorList>
            <person name="Miyazawa S."/>
            <person name="Hosoyama A."/>
            <person name="Hashimoto M."/>
            <person name="Noguchi M."/>
            <person name="Tsuchikane K."/>
            <person name="Ohji S."/>
            <person name="Yamazoe A."/>
            <person name="Ichikawa N."/>
            <person name="Kimura A."/>
            <person name="Fujita N."/>
        </authorList>
    </citation>
    <scope>NUCLEOTIDE SEQUENCE [LARGE SCALE GENOMIC DNA]</scope>
    <source>
        <strain evidence="2 3">NBRC 106054</strain>
    </source>
</reference>
<keyword evidence="1" id="KW-0812">Transmembrane</keyword>